<evidence type="ECO:0000313" key="2">
    <source>
        <dbReference type="Proteomes" id="UP000585474"/>
    </source>
</evidence>
<evidence type="ECO:0000313" key="1">
    <source>
        <dbReference type="EMBL" id="GFS33174.1"/>
    </source>
</evidence>
<proteinExistence type="predicted"/>
<dbReference type="EMBL" id="BJWL01000182">
    <property type="protein sequence ID" value="GFS33174.1"/>
    <property type="molecule type" value="Genomic_DNA"/>
</dbReference>
<keyword evidence="2" id="KW-1185">Reference proteome</keyword>
<accession>A0A7J0DDR2</accession>
<dbReference type="AlphaFoldDB" id="A0A7J0DDR2"/>
<gene>
    <name evidence="1" type="ORF">Acr_00g0026810</name>
</gene>
<comment type="caution">
    <text evidence="1">The sequence shown here is derived from an EMBL/GenBank/DDBJ whole genome shotgun (WGS) entry which is preliminary data.</text>
</comment>
<name>A0A7J0DDR2_9ERIC</name>
<dbReference type="Proteomes" id="UP000585474">
    <property type="component" value="Unassembled WGS sequence"/>
</dbReference>
<organism evidence="1 2">
    <name type="scientific">Actinidia rufa</name>
    <dbReference type="NCBI Taxonomy" id="165716"/>
    <lineage>
        <taxon>Eukaryota</taxon>
        <taxon>Viridiplantae</taxon>
        <taxon>Streptophyta</taxon>
        <taxon>Embryophyta</taxon>
        <taxon>Tracheophyta</taxon>
        <taxon>Spermatophyta</taxon>
        <taxon>Magnoliopsida</taxon>
        <taxon>eudicotyledons</taxon>
        <taxon>Gunneridae</taxon>
        <taxon>Pentapetalae</taxon>
        <taxon>asterids</taxon>
        <taxon>Ericales</taxon>
        <taxon>Actinidiaceae</taxon>
        <taxon>Actinidia</taxon>
    </lineage>
</organism>
<sequence length="106" mass="12031">MNSRRRGGINSDLISEPIPANKFRILERIPEAEKGSIQILGSESSSTQVQKTTVGSLMDSNAMEKLEKQSADMELKIQPMQNIWTREVNYTNPLREARKVDQELLN</sequence>
<reference evidence="2" key="1">
    <citation type="submission" date="2019-07" db="EMBL/GenBank/DDBJ databases">
        <title>De Novo Assembly of kiwifruit Actinidia rufa.</title>
        <authorList>
            <person name="Sugita-Konishi S."/>
            <person name="Sato K."/>
            <person name="Mori E."/>
            <person name="Abe Y."/>
            <person name="Kisaki G."/>
            <person name="Hamano K."/>
            <person name="Suezawa K."/>
            <person name="Otani M."/>
            <person name="Fukuda T."/>
            <person name="Manabe T."/>
            <person name="Gomi K."/>
            <person name="Tabuchi M."/>
            <person name="Akimitsu K."/>
            <person name="Kataoka I."/>
        </authorList>
    </citation>
    <scope>NUCLEOTIDE SEQUENCE [LARGE SCALE GENOMIC DNA]</scope>
    <source>
        <strain evidence="2">cv. Fuchu</strain>
    </source>
</reference>
<protein>
    <submittedName>
        <fullName evidence="1">Uncharacterized protein</fullName>
    </submittedName>
</protein>
<dbReference type="OrthoDB" id="2314520at2759"/>